<sequence>MKFVAGLVASGLATLAAASTAAIYELNNIAPSGPVLEVSPDQARLGLALALGVSRFYKLNVQGDSDTTIGMLEQFGSEEHRVGVSPEDDSRFLLSVAGLEPGDVDGLNAPLMVMKNAPSTESTGLLMRELAEEKAETMSTSLQEVASLDSSFCLAAPAIRDAESYISNYITTNYNTWSLGRTSNIITKEIVKTFSPDRSEDRRFVSEYLLFKGFTDKIIPQLSDEKHTTFCHLTGLQELTSAYGEDSKQALLAHSLYEALLRKLSGGNIKTTLLLTPGVSGKAAFTIQPHPKRAHEAVSSGVPEVQKKPPATPKPAPIGKGTRYEKCYDNEESCNNSTASCSGHGKCRKSGKECWSCTCKPTVLQSDEQHKSTTYWAGYACQKKDISVPFNLFLVFSIVIVLVVAWAVSLLASIGETELPSVLSAGVAPPKRA</sequence>
<accession>U4L2I6</accession>
<feature type="signal peptide" evidence="3">
    <location>
        <begin position="1"/>
        <end position="18"/>
    </location>
</feature>
<dbReference type="PANTHER" id="PTHR36853:SF1">
    <property type="entry name" value="DUF3844 DOMAIN-CONTAINING PROTEIN"/>
    <property type="match status" value="1"/>
</dbReference>
<feature type="domain" description="Vacuolar sorting protein Vps3844 N-terminal" evidence="5">
    <location>
        <begin position="38"/>
        <end position="131"/>
    </location>
</feature>
<feature type="region of interest" description="Disordered" evidence="1">
    <location>
        <begin position="296"/>
        <end position="316"/>
    </location>
</feature>
<reference evidence="6 7" key="1">
    <citation type="journal article" date="2013" name="PLoS Genet.">
        <title>The genome and development-dependent transcriptomes of Pyronema confluens: a window into fungal evolution.</title>
        <authorList>
            <person name="Traeger S."/>
            <person name="Altegoer F."/>
            <person name="Freitag M."/>
            <person name="Gabaldon T."/>
            <person name="Kempken F."/>
            <person name="Kumar A."/>
            <person name="Marcet-Houben M."/>
            <person name="Poggeler S."/>
            <person name="Stajich J.E."/>
            <person name="Nowrousian M."/>
        </authorList>
    </citation>
    <scope>NUCLEOTIDE SEQUENCE [LARGE SCALE GENOMIC DNA]</scope>
    <source>
        <strain evidence="7">CBS 100304</strain>
        <tissue evidence="6">Vegetative mycelium</tissue>
    </source>
</reference>
<keyword evidence="7" id="KW-1185">Reference proteome</keyword>
<evidence type="ECO:0000313" key="7">
    <source>
        <dbReference type="Proteomes" id="UP000018144"/>
    </source>
</evidence>
<dbReference type="EMBL" id="HF935547">
    <property type="protein sequence ID" value="CCX10528.1"/>
    <property type="molecule type" value="Genomic_DNA"/>
</dbReference>
<name>U4L2I6_PYROM</name>
<keyword evidence="3" id="KW-0732">Signal</keyword>
<dbReference type="InterPro" id="IPR053065">
    <property type="entry name" value="Archenteron_Induction-Rel"/>
</dbReference>
<proteinExistence type="predicted"/>
<protein>
    <submittedName>
        <fullName evidence="6">Similar to Uncharacterized protein C1709.03 acc. no. O74728</fullName>
    </submittedName>
</protein>
<evidence type="ECO:0000259" key="4">
    <source>
        <dbReference type="Pfam" id="PF12955"/>
    </source>
</evidence>
<keyword evidence="2" id="KW-0472">Membrane</keyword>
<dbReference type="OMA" id="KTTKWAG"/>
<dbReference type="eggNOG" id="ENOG502S64Q">
    <property type="taxonomic scope" value="Eukaryota"/>
</dbReference>
<feature type="domain" description="Vacuolar sorting protein Vps3844 C-terminal" evidence="4">
    <location>
        <begin position="327"/>
        <end position="425"/>
    </location>
</feature>
<keyword evidence="2" id="KW-1133">Transmembrane helix</keyword>
<dbReference type="STRING" id="1076935.U4L2I6"/>
<dbReference type="Pfam" id="PF12955">
    <property type="entry name" value="Vps3844_C"/>
    <property type="match status" value="1"/>
</dbReference>
<dbReference type="InterPro" id="IPR024382">
    <property type="entry name" value="Vps3844_C"/>
</dbReference>
<gene>
    <name evidence="6" type="ORF">PCON_10122</name>
</gene>
<dbReference type="GO" id="GO:0005783">
    <property type="term" value="C:endoplasmic reticulum"/>
    <property type="evidence" value="ECO:0007669"/>
    <property type="project" value="TreeGrafter"/>
</dbReference>
<feature type="chain" id="PRO_5004651244" evidence="3">
    <location>
        <begin position="19"/>
        <end position="433"/>
    </location>
</feature>
<organism evidence="6 7">
    <name type="scientific">Pyronema omphalodes (strain CBS 100304)</name>
    <name type="common">Pyronema confluens</name>
    <dbReference type="NCBI Taxonomy" id="1076935"/>
    <lineage>
        <taxon>Eukaryota</taxon>
        <taxon>Fungi</taxon>
        <taxon>Dikarya</taxon>
        <taxon>Ascomycota</taxon>
        <taxon>Pezizomycotina</taxon>
        <taxon>Pezizomycetes</taxon>
        <taxon>Pezizales</taxon>
        <taxon>Pyronemataceae</taxon>
        <taxon>Pyronema</taxon>
    </lineage>
</organism>
<feature type="transmembrane region" description="Helical" evidence="2">
    <location>
        <begin position="390"/>
        <end position="412"/>
    </location>
</feature>
<keyword evidence="2" id="KW-0812">Transmembrane</keyword>
<dbReference type="Proteomes" id="UP000018144">
    <property type="component" value="Unassembled WGS sequence"/>
</dbReference>
<dbReference type="OrthoDB" id="5583277at2759"/>
<evidence type="ECO:0000259" key="5">
    <source>
        <dbReference type="Pfam" id="PF21656"/>
    </source>
</evidence>
<dbReference type="InterPro" id="IPR049205">
    <property type="entry name" value="Vps3844_N"/>
</dbReference>
<dbReference type="Pfam" id="PF21656">
    <property type="entry name" value="DUF6859"/>
    <property type="match status" value="1"/>
</dbReference>
<evidence type="ECO:0000256" key="2">
    <source>
        <dbReference type="SAM" id="Phobius"/>
    </source>
</evidence>
<evidence type="ECO:0000256" key="3">
    <source>
        <dbReference type="SAM" id="SignalP"/>
    </source>
</evidence>
<evidence type="ECO:0000256" key="1">
    <source>
        <dbReference type="SAM" id="MobiDB-lite"/>
    </source>
</evidence>
<dbReference type="PANTHER" id="PTHR36853">
    <property type="entry name" value="EXPRESSED PROTEIN"/>
    <property type="match status" value="1"/>
</dbReference>
<dbReference type="AlphaFoldDB" id="U4L2I6"/>
<evidence type="ECO:0000313" key="6">
    <source>
        <dbReference type="EMBL" id="CCX10528.1"/>
    </source>
</evidence>